<sequence>MVVVEVDSNTTKEDRLTSELWGKSSRSCRVVILHNTQSSIIIKNRNFNINSKNKSITNDNHNKQCIMAALSILERAGLRKFPEMVFIAIGELSGMEAVLLHHALRNTVVGLYMVIHHPGSVYVTPGSRILPSELLQPEQFTDLKGQTLSVVSVPHFPYVDYERSKEGKGGVVTLRDTIDARLLQTFSEKINFTQCPGLNAVAADMVVVDTMDEDVEGGSFHHEMLEV</sequence>
<evidence type="ECO:0000313" key="2">
    <source>
        <dbReference type="Proteomes" id="UP001487740"/>
    </source>
</evidence>
<organism evidence="1 2">
    <name type="scientific">Scylla paramamosain</name>
    <name type="common">Mud crab</name>
    <dbReference type="NCBI Taxonomy" id="85552"/>
    <lineage>
        <taxon>Eukaryota</taxon>
        <taxon>Metazoa</taxon>
        <taxon>Ecdysozoa</taxon>
        <taxon>Arthropoda</taxon>
        <taxon>Crustacea</taxon>
        <taxon>Multicrustacea</taxon>
        <taxon>Malacostraca</taxon>
        <taxon>Eumalacostraca</taxon>
        <taxon>Eucarida</taxon>
        <taxon>Decapoda</taxon>
        <taxon>Pleocyemata</taxon>
        <taxon>Brachyura</taxon>
        <taxon>Eubrachyura</taxon>
        <taxon>Portunoidea</taxon>
        <taxon>Portunidae</taxon>
        <taxon>Portuninae</taxon>
        <taxon>Scylla</taxon>
    </lineage>
</organism>
<name>A0AAW0UCP8_SCYPA</name>
<evidence type="ECO:0000313" key="1">
    <source>
        <dbReference type="EMBL" id="KAK8397118.1"/>
    </source>
</evidence>
<dbReference type="Proteomes" id="UP001487740">
    <property type="component" value="Unassembled WGS sequence"/>
</dbReference>
<proteinExistence type="predicted"/>
<keyword evidence="2" id="KW-1185">Reference proteome</keyword>
<dbReference type="EMBL" id="JARAKH010000014">
    <property type="protein sequence ID" value="KAK8397118.1"/>
    <property type="molecule type" value="Genomic_DNA"/>
</dbReference>
<protein>
    <submittedName>
        <fullName evidence="1">Uncharacterized protein</fullName>
    </submittedName>
</protein>
<reference evidence="1 2" key="1">
    <citation type="submission" date="2023-03" db="EMBL/GenBank/DDBJ databases">
        <title>High-quality genome of Scylla paramamosain provides insights in environmental adaptation.</title>
        <authorList>
            <person name="Zhang L."/>
        </authorList>
    </citation>
    <scope>NUCLEOTIDE SEQUENCE [LARGE SCALE GENOMIC DNA]</scope>
    <source>
        <strain evidence="1">LZ_2023a</strain>
        <tissue evidence="1">Muscle</tissue>
    </source>
</reference>
<dbReference type="AlphaFoldDB" id="A0AAW0UCP8"/>
<accession>A0AAW0UCP8</accession>
<comment type="caution">
    <text evidence="1">The sequence shown here is derived from an EMBL/GenBank/DDBJ whole genome shotgun (WGS) entry which is preliminary data.</text>
</comment>
<gene>
    <name evidence="1" type="ORF">O3P69_004656</name>
</gene>